<keyword evidence="3" id="KW-0560">Oxidoreductase</keyword>
<protein>
    <recommendedName>
        <fullName evidence="4">FAD-binding PCMH-type domain-containing protein</fullName>
    </recommendedName>
</protein>
<dbReference type="GO" id="GO:0016491">
    <property type="term" value="F:oxidoreductase activity"/>
    <property type="evidence" value="ECO:0007669"/>
    <property type="project" value="UniProtKB-KW"/>
</dbReference>
<dbReference type="SUPFAM" id="SSF56176">
    <property type="entry name" value="FAD-binding/transporter-associated domain-like"/>
    <property type="match status" value="1"/>
</dbReference>
<dbReference type="EMBL" id="LQMQ01000002">
    <property type="protein sequence ID" value="KUO42642.1"/>
    <property type="molecule type" value="Genomic_DNA"/>
</dbReference>
<dbReference type="Pfam" id="PF03450">
    <property type="entry name" value="CO_deh_flav_C"/>
    <property type="match status" value="1"/>
</dbReference>
<feature type="domain" description="FAD-binding PCMH-type" evidence="4">
    <location>
        <begin position="10"/>
        <end position="183"/>
    </location>
</feature>
<dbReference type="InterPro" id="IPR036318">
    <property type="entry name" value="FAD-bd_PCMH-like_sf"/>
</dbReference>
<dbReference type="PROSITE" id="PS51387">
    <property type="entry name" value="FAD_PCMH"/>
    <property type="match status" value="1"/>
</dbReference>
<dbReference type="GO" id="GO:0071949">
    <property type="term" value="F:FAD binding"/>
    <property type="evidence" value="ECO:0007669"/>
    <property type="project" value="InterPro"/>
</dbReference>
<evidence type="ECO:0000259" key="4">
    <source>
        <dbReference type="PROSITE" id="PS51387"/>
    </source>
</evidence>
<evidence type="ECO:0000313" key="5">
    <source>
        <dbReference type="EMBL" id="KUO42642.1"/>
    </source>
</evidence>
<dbReference type="InterPro" id="IPR051312">
    <property type="entry name" value="Diverse_Substr_Oxidored"/>
</dbReference>
<dbReference type="Pfam" id="PF00941">
    <property type="entry name" value="FAD_binding_5"/>
    <property type="match status" value="1"/>
</dbReference>
<evidence type="ECO:0000313" key="6">
    <source>
        <dbReference type="Proteomes" id="UP000074294"/>
    </source>
</evidence>
<dbReference type="InterPro" id="IPR036683">
    <property type="entry name" value="CO_DH_flav_C_dom_sf"/>
</dbReference>
<keyword evidence="2" id="KW-0274">FAD</keyword>
<dbReference type="Gene3D" id="3.30.465.10">
    <property type="match status" value="1"/>
</dbReference>
<sequence>MRKVLTDKMPLFRPKEYFRVATVGEAVSLLKRFGGAAAILAGGTDLLVAKPPHVEYIVDISRLPLNYIKKGARGVRIGALATLNDIAASPELREEPYDVIARSTWDMGTPLTKNFATIGGNICNAAPSADMPPSLIALDAEARIIGPRGKRRVFLEDFFIGPKKSVLKRGELLAEIFVPRAPANTKAVFLKKGRTSEDIAQVNVAVRLTVDDGLCKAARIVLGAVAPTPIRAKAAERMLEGKGLKEISQIMVDVARKAAEETKPISDVRAPAEYRRSVAEVLTKRALLNLMERFGGA</sequence>
<dbReference type="Gene3D" id="3.30.390.50">
    <property type="entry name" value="CO dehydrogenase flavoprotein, C-terminal domain"/>
    <property type="match status" value="1"/>
</dbReference>
<accession>A0A147K1F9</accession>
<dbReference type="PANTHER" id="PTHR42659">
    <property type="entry name" value="XANTHINE DEHYDROGENASE SUBUNIT C-RELATED"/>
    <property type="match status" value="1"/>
</dbReference>
<dbReference type="InterPro" id="IPR016169">
    <property type="entry name" value="FAD-bd_PCMH_sub2"/>
</dbReference>
<dbReference type="PANTHER" id="PTHR42659:SF2">
    <property type="entry name" value="XANTHINE DEHYDROGENASE SUBUNIT C-RELATED"/>
    <property type="match status" value="1"/>
</dbReference>
<dbReference type="AlphaFoldDB" id="A0A147K1F9"/>
<evidence type="ECO:0000256" key="2">
    <source>
        <dbReference type="ARBA" id="ARBA00022827"/>
    </source>
</evidence>
<dbReference type="Proteomes" id="UP000074294">
    <property type="component" value="Unassembled WGS sequence"/>
</dbReference>
<dbReference type="InterPro" id="IPR002346">
    <property type="entry name" value="Mopterin_DH_FAD-bd"/>
</dbReference>
<dbReference type="InterPro" id="IPR016166">
    <property type="entry name" value="FAD-bd_PCMH"/>
</dbReference>
<dbReference type="InterPro" id="IPR005107">
    <property type="entry name" value="CO_DH_flav_C"/>
</dbReference>
<reference evidence="5 6" key="1">
    <citation type="journal article" date="2016" name="Nat. Microbiol.">
        <title>Genomic inference of the metabolism of cosmopolitan subsurface Archaea, Hadesarchaea.</title>
        <authorList>
            <person name="Baker B.J."/>
            <person name="Saw J.H."/>
            <person name="Lind A.E."/>
            <person name="Lazar C.S."/>
            <person name="Hinrichs K.-U."/>
            <person name="Teske A.P."/>
            <person name="Ettema T.J."/>
        </authorList>
    </citation>
    <scope>NUCLEOTIDE SEQUENCE [LARGE SCALE GENOMIC DNA]</scope>
</reference>
<comment type="caution">
    <text evidence="5">The sequence shown here is derived from an EMBL/GenBank/DDBJ whole genome shotgun (WGS) entry which is preliminary data.</text>
</comment>
<proteinExistence type="predicted"/>
<evidence type="ECO:0000256" key="3">
    <source>
        <dbReference type="ARBA" id="ARBA00023002"/>
    </source>
</evidence>
<gene>
    <name evidence="5" type="ORF">APZ16_01870</name>
</gene>
<dbReference type="SMART" id="SM01092">
    <property type="entry name" value="CO_deh_flav_C"/>
    <property type="match status" value="1"/>
</dbReference>
<dbReference type="Gene3D" id="3.30.43.10">
    <property type="entry name" value="Uridine Diphospho-n-acetylenolpyruvylglucosamine Reductase, domain 2"/>
    <property type="match status" value="1"/>
</dbReference>
<keyword evidence="1" id="KW-0285">Flavoprotein</keyword>
<evidence type="ECO:0000256" key="1">
    <source>
        <dbReference type="ARBA" id="ARBA00022630"/>
    </source>
</evidence>
<dbReference type="SUPFAM" id="SSF55447">
    <property type="entry name" value="CO dehydrogenase flavoprotein C-terminal domain-like"/>
    <property type="match status" value="1"/>
</dbReference>
<organism evidence="5 6">
    <name type="scientific">Hadarchaeum yellowstonense</name>
    <dbReference type="NCBI Taxonomy" id="1776334"/>
    <lineage>
        <taxon>Archaea</taxon>
        <taxon>Methanobacteriati</taxon>
        <taxon>Candidatus Hadarchaeota</taxon>
        <taxon>Candidatus Hadarchaeia</taxon>
        <taxon>Candidatus Hadarchaeales</taxon>
        <taxon>Candidatus Hadarchaeaceae</taxon>
        <taxon>Candidatus Hadarchaeum</taxon>
    </lineage>
</organism>
<dbReference type="STRING" id="1776334.APZ16_01870"/>
<dbReference type="InterPro" id="IPR016167">
    <property type="entry name" value="FAD-bd_PCMH_sub1"/>
</dbReference>
<name>A0A147K1F9_HADYE</name>